<protein>
    <submittedName>
        <fullName evidence="1">Uncharacterized protein</fullName>
    </submittedName>
</protein>
<accession>A0A5J4Q5B7</accession>
<sequence>MQQNTAQKYGTMDALARSLYAQIFNSLPGQREDKLYILCCIRSYLERDIAKIEGTEKK</sequence>
<dbReference type="AlphaFoldDB" id="A0A5J4Q5B7"/>
<dbReference type="EMBL" id="SNRY01004685">
    <property type="protein sequence ID" value="KAA6316975.1"/>
    <property type="molecule type" value="Genomic_DNA"/>
</dbReference>
<name>A0A5J4Q5B7_9ZZZZ</name>
<proteinExistence type="predicted"/>
<comment type="caution">
    <text evidence="1">The sequence shown here is derived from an EMBL/GenBank/DDBJ whole genome shotgun (WGS) entry which is preliminary data.</text>
</comment>
<gene>
    <name evidence="1" type="ORF">EZS27_032799</name>
</gene>
<organism evidence="1">
    <name type="scientific">termite gut metagenome</name>
    <dbReference type="NCBI Taxonomy" id="433724"/>
    <lineage>
        <taxon>unclassified sequences</taxon>
        <taxon>metagenomes</taxon>
        <taxon>organismal metagenomes</taxon>
    </lineage>
</organism>
<reference evidence="1" key="1">
    <citation type="submission" date="2019-03" db="EMBL/GenBank/DDBJ databases">
        <title>Single cell metagenomics reveals metabolic interactions within the superorganism composed of flagellate Streblomastix strix and complex community of Bacteroidetes bacteria on its surface.</title>
        <authorList>
            <person name="Treitli S.C."/>
            <person name="Kolisko M."/>
            <person name="Husnik F."/>
            <person name="Keeling P."/>
            <person name="Hampl V."/>
        </authorList>
    </citation>
    <scope>NUCLEOTIDE SEQUENCE</scope>
    <source>
        <strain evidence="1">STM</strain>
    </source>
</reference>
<evidence type="ECO:0000313" key="1">
    <source>
        <dbReference type="EMBL" id="KAA6316975.1"/>
    </source>
</evidence>